<evidence type="ECO:0000313" key="2">
    <source>
        <dbReference type="EMBL" id="MBO8198028.1"/>
    </source>
</evidence>
<dbReference type="Proteomes" id="UP000721954">
    <property type="component" value="Unassembled WGS sequence"/>
</dbReference>
<comment type="caution">
    <text evidence="2">The sequence shown here is derived from an EMBL/GenBank/DDBJ whole genome shotgun (WGS) entry which is preliminary data.</text>
</comment>
<keyword evidence="2" id="KW-0378">Hydrolase</keyword>
<feature type="region of interest" description="Disordered" evidence="1">
    <location>
        <begin position="1"/>
        <end position="26"/>
    </location>
</feature>
<evidence type="ECO:0000313" key="3">
    <source>
        <dbReference type="Proteomes" id="UP000721954"/>
    </source>
</evidence>
<sequence>MSDAGARSAAHPEAATHPEAAHPTVQTEAPTLAELRALAPLHARAQGIPADRCRAALSRIRSARGGDADSWPAVWSRAGDALAARGRHLDAARHYALARFPYPDGPARERAQRLCVRSFDQWRTDRPGIGREEIEPPSGAGRFTAWTAGLSSRTPRPLLVVCGGIVSVKEQWAPLLARAAALGTAVAVTELPGVGENTLPYDTAAPAMVGALLDHLADRADVSRTHAIALSFGGHLALRAALTDPRLVGVSTVGAPVRHFFTDRDWHAGIPATTVHTLARLTGRPPAQVPASLAEWALSAPELARLTALPVTYVAALRDDIVPLGDAALLARDPAARRELLVLDDEHGAPAHLARVRAVLLGSALRGLGLHPVRRAALTTVAGVRGVRRGRVRT</sequence>
<dbReference type="SUPFAM" id="SSF53474">
    <property type="entry name" value="alpha/beta-Hydrolases"/>
    <property type="match status" value="1"/>
</dbReference>
<dbReference type="EMBL" id="JAFFZM010000003">
    <property type="protein sequence ID" value="MBO8198028.1"/>
    <property type="molecule type" value="Genomic_DNA"/>
</dbReference>
<organism evidence="2 3">
    <name type="scientific">Streptomyces smyrnaeus</name>
    <dbReference type="NCBI Taxonomy" id="1387713"/>
    <lineage>
        <taxon>Bacteria</taxon>
        <taxon>Bacillati</taxon>
        <taxon>Actinomycetota</taxon>
        <taxon>Actinomycetes</taxon>
        <taxon>Kitasatosporales</taxon>
        <taxon>Streptomycetaceae</taxon>
        <taxon>Streptomyces</taxon>
    </lineage>
</organism>
<reference evidence="2 3" key="1">
    <citation type="submission" date="2021-02" db="EMBL/GenBank/DDBJ databases">
        <title>Streptomyces spirodelae sp. nov., isolated from duckweed.</title>
        <authorList>
            <person name="Saimee Y."/>
            <person name="Duangmal K."/>
        </authorList>
    </citation>
    <scope>NUCLEOTIDE SEQUENCE [LARGE SCALE GENOMIC DNA]</scope>
    <source>
        <strain evidence="2 3">DSM 42105</strain>
    </source>
</reference>
<accession>A0ABS3XRJ4</accession>
<gene>
    <name evidence="2" type="ORF">JW613_06890</name>
</gene>
<name>A0ABS3XRJ4_9ACTN</name>
<dbReference type="GO" id="GO:0016787">
    <property type="term" value="F:hydrolase activity"/>
    <property type="evidence" value="ECO:0007669"/>
    <property type="project" value="UniProtKB-KW"/>
</dbReference>
<dbReference type="RefSeq" id="WP_209209807.1">
    <property type="nucleotide sequence ID" value="NZ_JAFFZM010000003.1"/>
</dbReference>
<dbReference type="Gene3D" id="3.40.50.1820">
    <property type="entry name" value="alpha/beta hydrolase"/>
    <property type="match status" value="1"/>
</dbReference>
<evidence type="ECO:0000256" key="1">
    <source>
        <dbReference type="SAM" id="MobiDB-lite"/>
    </source>
</evidence>
<protein>
    <submittedName>
        <fullName evidence="2">Alpha/beta hydrolase</fullName>
    </submittedName>
</protein>
<dbReference type="InterPro" id="IPR010520">
    <property type="entry name" value="FrsA-like"/>
</dbReference>
<dbReference type="GeneID" id="96258328"/>
<dbReference type="InterPro" id="IPR029058">
    <property type="entry name" value="AB_hydrolase_fold"/>
</dbReference>
<dbReference type="Pfam" id="PF06500">
    <property type="entry name" value="FrsA-like"/>
    <property type="match status" value="1"/>
</dbReference>
<proteinExistence type="predicted"/>
<keyword evidence="3" id="KW-1185">Reference proteome</keyword>